<dbReference type="GO" id="GO:0008173">
    <property type="term" value="F:RNA methyltransferase activity"/>
    <property type="evidence" value="ECO:0007669"/>
    <property type="project" value="InterPro"/>
</dbReference>
<feature type="active site" description="Nucleophile" evidence="5">
    <location>
        <position position="467"/>
    </location>
</feature>
<dbReference type="InterPro" id="IPR049560">
    <property type="entry name" value="MeTrfase_RsmB-F_NOP2_cat"/>
</dbReference>
<dbReference type="GO" id="GO:0070475">
    <property type="term" value="P:rRNA base methylation"/>
    <property type="evidence" value="ECO:0007669"/>
    <property type="project" value="TreeGrafter"/>
</dbReference>
<keyword evidence="3 5" id="KW-0949">S-adenosyl-L-methionine</keyword>
<sequence length="533" mass="61050">MLSRCVQGEGIKEVLFKKEDKSIKKLYAILYKALEDLDVLNRIYNIYLLKICKNKFLGIILLSVLVQRNQIDGGGKLRREIMKKEKAILQIYHHLKGLVSSISGSGSNVLKETKELTKYFVIYNDSKKSAEELKKWLVIEEDEDVKGLYKIRNDKVKSLIASRIYMKNKIRIIDKTSCLVVQAGNIKRGMVIVDICSSPGSKAICSLISLKKKGFLICIEKNKKRCYTLLVEILKNDDYIGPYTDEHFGEDTKFHLNQKNFFINFKDIYIYYIKHKNNELIIKIFNCNFLDLSYHHFEEFGQIDVVFVDPSCSSSGMPDFAYKENMRRVFPCARGEEKYRGGESCNDSCSDSCSDSRNDSRSDSRNDSRNDDDVGTRGPVEAEVSGALIKPNSNDAAEWSNVSNKKGTCKREIIDYNIYDDVSKGQIPRVPLTFVDKVKKLCEFQKNILNHALVNLKTAKTFIYSTCSFFEEENEQVIQNALRSNTNFSLEKAGTDKFLFNNGQYEFSNKCVRTFPGRDSCRGIFIAKICRTG</sequence>
<dbReference type="SUPFAM" id="SSF53335">
    <property type="entry name" value="S-adenosyl-L-methionine-dependent methyltransferases"/>
    <property type="match status" value="1"/>
</dbReference>
<reference evidence="8 9" key="1">
    <citation type="submission" date="2016-06" db="EMBL/GenBank/DDBJ databases">
        <authorList>
            <consortium name="Pathogen Informatics"/>
        </authorList>
    </citation>
    <scope>NUCLEOTIDE SEQUENCE [LARGE SCALE GENOMIC DNA]</scope>
    <source>
        <strain evidence="8">PmlGA01</strain>
    </source>
</reference>
<keyword evidence="4 5" id="KW-0694">RNA-binding</keyword>
<dbReference type="EC" id="2.1.1.-" evidence="8"/>
<accession>A0A1C3KB23</accession>
<evidence type="ECO:0000256" key="5">
    <source>
        <dbReference type="PROSITE-ProRule" id="PRU01023"/>
    </source>
</evidence>
<dbReference type="PRINTS" id="PR02008">
    <property type="entry name" value="RCMTFAMILY"/>
</dbReference>
<name>A0A1C3KB23_PLAMA</name>
<dbReference type="PROSITE" id="PS51686">
    <property type="entry name" value="SAM_MT_RSMB_NOP"/>
    <property type="match status" value="1"/>
</dbReference>
<comment type="similarity">
    <text evidence="5">Belongs to the class I-like SAM-binding methyltransferase superfamily. RsmB/NOP family.</text>
</comment>
<organism evidence="8 9">
    <name type="scientific">Plasmodium malariae</name>
    <dbReference type="NCBI Taxonomy" id="5858"/>
    <lineage>
        <taxon>Eukaryota</taxon>
        <taxon>Sar</taxon>
        <taxon>Alveolata</taxon>
        <taxon>Apicomplexa</taxon>
        <taxon>Aconoidasida</taxon>
        <taxon>Haemosporida</taxon>
        <taxon>Plasmodiidae</taxon>
        <taxon>Plasmodium</taxon>
        <taxon>Plasmodium (Plasmodium)</taxon>
    </lineage>
</organism>
<dbReference type="InterPro" id="IPR001678">
    <property type="entry name" value="MeTrfase_RsmB-F_NOP2_dom"/>
</dbReference>
<dbReference type="PANTHER" id="PTHR22807">
    <property type="entry name" value="NOP2 YEAST -RELATED NOL1/NOP2/FMU SUN DOMAIN-CONTAINING"/>
    <property type="match status" value="1"/>
</dbReference>
<dbReference type="Gene3D" id="3.40.50.150">
    <property type="entry name" value="Vaccinia Virus protein VP39"/>
    <property type="match status" value="1"/>
</dbReference>
<dbReference type="GO" id="GO:0005730">
    <property type="term" value="C:nucleolus"/>
    <property type="evidence" value="ECO:0007669"/>
    <property type="project" value="TreeGrafter"/>
</dbReference>
<evidence type="ECO:0000313" key="8">
    <source>
        <dbReference type="EMBL" id="SBT70696.1"/>
    </source>
</evidence>
<dbReference type="GO" id="GO:0003723">
    <property type="term" value="F:RNA binding"/>
    <property type="evidence" value="ECO:0007669"/>
    <property type="project" value="UniProtKB-UniRule"/>
</dbReference>
<dbReference type="PANTHER" id="PTHR22807:SF4">
    <property type="entry name" value="28S RRNA (CYTOSINE-C(5))-METHYLTRANSFERASE"/>
    <property type="match status" value="1"/>
</dbReference>
<evidence type="ECO:0000256" key="1">
    <source>
        <dbReference type="ARBA" id="ARBA00022603"/>
    </source>
</evidence>
<gene>
    <name evidence="8" type="primary">PmlGA01_060006900</name>
    <name evidence="8" type="ORF">PMLGA01_060006900</name>
</gene>
<evidence type="ECO:0000256" key="3">
    <source>
        <dbReference type="ARBA" id="ARBA00022691"/>
    </source>
</evidence>
<dbReference type="VEuPathDB" id="PlasmoDB:PmUG01_06011800"/>
<protein>
    <submittedName>
        <fullName evidence="8">S-adenosyl-L-methionine-dependent methyltransferase, putative</fullName>
        <ecNumber evidence="8">2.1.1.-</ecNumber>
    </submittedName>
</protein>
<evidence type="ECO:0000259" key="7">
    <source>
        <dbReference type="PROSITE" id="PS51686"/>
    </source>
</evidence>
<dbReference type="AlphaFoldDB" id="A0A1C3KB23"/>
<feature type="region of interest" description="Disordered" evidence="6">
    <location>
        <begin position="337"/>
        <end position="378"/>
    </location>
</feature>
<proteinExistence type="inferred from homology"/>
<dbReference type="Proteomes" id="UP000219799">
    <property type="component" value="Chromosome 6"/>
</dbReference>
<feature type="compositionally biased region" description="Low complexity" evidence="6">
    <location>
        <begin position="344"/>
        <end position="353"/>
    </location>
</feature>
<feature type="compositionally biased region" description="Basic and acidic residues" evidence="6">
    <location>
        <begin position="354"/>
        <end position="375"/>
    </location>
</feature>
<dbReference type="InterPro" id="IPR029063">
    <property type="entry name" value="SAM-dependent_MTases_sf"/>
</dbReference>
<evidence type="ECO:0000256" key="4">
    <source>
        <dbReference type="ARBA" id="ARBA00022884"/>
    </source>
</evidence>
<dbReference type="InterPro" id="IPR023267">
    <property type="entry name" value="RCMT"/>
</dbReference>
<evidence type="ECO:0000256" key="2">
    <source>
        <dbReference type="ARBA" id="ARBA00022679"/>
    </source>
</evidence>
<dbReference type="Pfam" id="PF01189">
    <property type="entry name" value="Methyltr_RsmB-F"/>
    <property type="match status" value="1"/>
</dbReference>
<feature type="domain" description="SAM-dependent MTase RsmB/NOP-type" evidence="7">
    <location>
        <begin position="437"/>
        <end position="532"/>
    </location>
</feature>
<keyword evidence="2 5" id="KW-0808">Transferase</keyword>
<keyword evidence="1 5" id="KW-0489">Methyltransferase</keyword>
<evidence type="ECO:0000256" key="6">
    <source>
        <dbReference type="SAM" id="MobiDB-lite"/>
    </source>
</evidence>
<dbReference type="EMBL" id="LT594494">
    <property type="protein sequence ID" value="SBT70696.1"/>
    <property type="molecule type" value="Genomic_DNA"/>
</dbReference>
<comment type="caution">
    <text evidence="5">Lacks conserved residue(s) required for the propagation of feature annotation.</text>
</comment>
<evidence type="ECO:0000313" key="9">
    <source>
        <dbReference type="Proteomes" id="UP000219799"/>
    </source>
</evidence>